<keyword evidence="14 18" id="KW-0830">Ubiquinone</keyword>
<evidence type="ECO:0000256" key="5">
    <source>
        <dbReference type="ARBA" id="ARBA00021008"/>
    </source>
</evidence>
<dbReference type="PANTHER" id="PTHR46552">
    <property type="entry name" value="NADH-UBIQUINONE OXIDOREDUCTASE CHAIN 2"/>
    <property type="match status" value="1"/>
</dbReference>
<name>A0A9E8LNY4_9NEOP</name>
<evidence type="ECO:0000256" key="1">
    <source>
        <dbReference type="ARBA" id="ARBA00003257"/>
    </source>
</evidence>
<proteinExistence type="inferred from homology"/>
<comment type="subcellular location">
    <subcellularLocation>
        <location evidence="2 18">Mitochondrion inner membrane</location>
        <topology evidence="2 18">Multi-pass membrane protein</topology>
    </subcellularLocation>
</comment>
<dbReference type="PANTHER" id="PTHR46552:SF1">
    <property type="entry name" value="NADH-UBIQUINONE OXIDOREDUCTASE CHAIN 2"/>
    <property type="match status" value="1"/>
</dbReference>
<comment type="function">
    <text evidence="1">Core subunit of the mitochondrial membrane respiratory chain NADH dehydrogenase (Complex I) that is believed to belong to the minimal assembly required for catalysis. Complex I functions in the transfer of electrons from NADH to the respiratory chain. The immediate electron acceptor for the enzyme is believed to be ubiquinone.</text>
</comment>
<keyword evidence="8 18" id="KW-0812">Transmembrane</keyword>
<dbReference type="InterPro" id="IPR001750">
    <property type="entry name" value="ND/Mrp_TM"/>
</dbReference>
<keyword evidence="6" id="KW-0813">Transport</keyword>
<evidence type="ECO:0000256" key="13">
    <source>
        <dbReference type="ARBA" id="ARBA00023027"/>
    </source>
</evidence>
<keyword evidence="7 18" id="KW-0679">Respiratory chain</keyword>
<feature type="transmembrane region" description="Helical" evidence="18">
    <location>
        <begin position="262"/>
        <end position="286"/>
    </location>
</feature>
<feature type="transmembrane region" description="Helical" evidence="18">
    <location>
        <begin position="307"/>
        <end position="328"/>
    </location>
</feature>
<evidence type="ECO:0000256" key="3">
    <source>
        <dbReference type="ARBA" id="ARBA00007012"/>
    </source>
</evidence>
<comment type="catalytic activity">
    <reaction evidence="17 18">
        <text>a ubiquinone + NADH + 5 H(+)(in) = a ubiquinol + NAD(+) + 4 H(+)(out)</text>
        <dbReference type="Rhea" id="RHEA:29091"/>
        <dbReference type="Rhea" id="RHEA-COMP:9565"/>
        <dbReference type="Rhea" id="RHEA-COMP:9566"/>
        <dbReference type="ChEBI" id="CHEBI:15378"/>
        <dbReference type="ChEBI" id="CHEBI:16389"/>
        <dbReference type="ChEBI" id="CHEBI:17976"/>
        <dbReference type="ChEBI" id="CHEBI:57540"/>
        <dbReference type="ChEBI" id="CHEBI:57945"/>
        <dbReference type="EC" id="7.1.1.2"/>
    </reaction>
</comment>
<evidence type="ECO:0000256" key="9">
    <source>
        <dbReference type="ARBA" id="ARBA00022792"/>
    </source>
</evidence>
<dbReference type="GO" id="GO:0006120">
    <property type="term" value="P:mitochondrial electron transport, NADH to ubiquinone"/>
    <property type="evidence" value="ECO:0007669"/>
    <property type="project" value="InterPro"/>
</dbReference>
<feature type="transmembrane region" description="Helical" evidence="18">
    <location>
        <begin position="55"/>
        <end position="76"/>
    </location>
</feature>
<feature type="transmembrane region" description="Helical" evidence="18">
    <location>
        <begin position="128"/>
        <end position="149"/>
    </location>
</feature>
<keyword evidence="12 18" id="KW-1133">Transmembrane helix</keyword>
<reference evidence="21" key="2">
    <citation type="journal article" date="2022" name="Syst. Entomol.">
        <title>Massive gene rearrangements of mitochondrial genomes and implications for the phylogeny of Trichoptera (Insecta).</title>
        <authorList>
            <person name="Ge X."/>
            <person name="Peng L."/>
            <person name="Vogler A.P."/>
            <person name="Morse J.C."/>
            <person name="Yang L."/>
            <person name="Sun C."/>
            <person name="Wang B."/>
        </authorList>
    </citation>
    <scope>NUCLEOTIDE SEQUENCE</scope>
</reference>
<dbReference type="EMBL" id="OL678030">
    <property type="protein sequence ID" value="UZZ44130.1"/>
    <property type="molecule type" value="Genomic_DNA"/>
</dbReference>
<evidence type="ECO:0000256" key="16">
    <source>
        <dbReference type="ARBA" id="ARBA00023136"/>
    </source>
</evidence>
<dbReference type="PRINTS" id="PR01436">
    <property type="entry name" value="NADHDHGNASE2"/>
</dbReference>
<evidence type="ECO:0000256" key="2">
    <source>
        <dbReference type="ARBA" id="ARBA00004448"/>
    </source>
</evidence>
<dbReference type="Pfam" id="PF00361">
    <property type="entry name" value="Proton_antipo_M"/>
    <property type="match status" value="1"/>
</dbReference>
<dbReference type="EC" id="7.1.1.2" evidence="4 18"/>
<keyword evidence="15 18" id="KW-0496">Mitochondrion</keyword>
<geneLocation type="mitochondrion" evidence="21"/>
<evidence type="ECO:0000256" key="12">
    <source>
        <dbReference type="ARBA" id="ARBA00022989"/>
    </source>
</evidence>
<evidence type="ECO:0000256" key="19">
    <source>
        <dbReference type="SAM" id="SignalP"/>
    </source>
</evidence>
<evidence type="ECO:0000313" key="21">
    <source>
        <dbReference type="EMBL" id="UZZ44130.1"/>
    </source>
</evidence>
<evidence type="ECO:0000256" key="7">
    <source>
        <dbReference type="ARBA" id="ARBA00022660"/>
    </source>
</evidence>
<keyword evidence="19" id="KW-0732">Signal</keyword>
<evidence type="ECO:0000256" key="4">
    <source>
        <dbReference type="ARBA" id="ARBA00012944"/>
    </source>
</evidence>
<evidence type="ECO:0000256" key="10">
    <source>
        <dbReference type="ARBA" id="ARBA00022967"/>
    </source>
</evidence>
<evidence type="ECO:0000256" key="17">
    <source>
        <dbReference type="ARBA" id="ARBA00049551"/>
    </source>
</evidence>
<dbReference type="AlphaFoldDB" id="A0A9E8LNY4"/>
<feature type="chain" id="PRO_5038593667" description="NADH-ubiquinone oxidoreductase chain 2" evidence="19">
    <location>
        <begin position="20"/>
        <end position="331"/>
    </location>
</feature>
<comment type="function">
    <text evidence="18">Core subunit of the mitochondrial membrane respiratory chain NADH dehydrogenase (Complex I) which catalyzes electron transfer from NADH through the respiratory chain, using ubiquinone as an electron acceptor. Essential for the catalytic activity and assembly of complex I.</text>
</comment>
<evidence type="ECO:0000259" key="20">
    <source>
        <dbReference type="Pfam" id="PF00361"/>
    </source>
</evidence>
<feature type="domain" description="NADH:quinone oxidoreductase/Mrp antiporter transmembrane" evidence="20">
    <location>
        <begin position="19"/>
        <end position="277"/>
    </location>
</feature>
<evidence type="ECO:0000256" key="6">
    <source>
        <dbReference type="ARBA" id="ARBA00022448"/>
    </source>
</evidence>
<evidence type="ECO:0000256" key="8">
    <source>
        <dbReference type="ARBA" id="ARBA00022692"/>
    </source>
</evidence>
<protein>
    <recommendedName>
        <fullName evidence="5 18">NADH-ubiquinone oxidoreductase chain 2</fullName>
        <ecNumber evidence="4 18">7.1.1.2</ecNumber>
    </recommendedName>
</protein>
<dbReference type="GO" id="GO:0008137">
    <property type="term" value="F:NADH dehydrogenase (ubiquinone) activity"/>
    <property type="evidence" value="ECO:0007669"/>
    <property type="project" value="UniProtKB-EC"/>
</dbReference>
<dbReference type="GO" id="GO:0005743">
    <property type="term" value="C:mitochondrial inner membrane"/>
    <property type="evidence" value="ECO:0007669"/>
    <property type="project" value="UniProtKB-SubCell"/>
</dbReference>
<sequence length="331" mass="39287">MYYLLISLIILSSLFSISSNSWINMWIGMEINLISFLPLMINNSNSFSSESMIKYFIIQTFASINFIFISLTKMLFFPLNQFHIFMIILLMSTLLMKMGASPFHSWFPQIMKTLNWQNCLILSTWQKIIPMIILSYIFMYNFMIIPIILSSSIGSILGMNQSNLKLIMSYSSINHISWLLCSLMMHLMNWLIYFFVYSITNFILISFFKKFKIYYFNQFISTSILYSTKLFIMLNFLSLSGLPPFIGFFPKWFIINFLILNNFLWVSLILILNSLITIFFYLRLCFNSLIINYDQPKWSLSYHYSTLQMISMFSSFTVFNLFFMTLIFQVM</sequence>
<feature type="transmembrane region" description="Helical" evidence="18">
    <location>
        <begin position="230"/>
        <end position="250"/>
    </location>
</feature>
<evidence type="ECO:0000256" key="15">
    <source>
        <dbReference type="ARBA" id="ARBA00023128"/>
    </source>
</evidence>
<gene>
    <name evidence="21" type="primary">ND2</name>
</gene>
<reference evidence="21" key="1">
    <citation type="submission" date="2021-11" db="EMBL/GenBank/DDBJ databases">
        <authorList>
            <person name="Ge X.-Y."/>
            <person name="Peng L."/>
            <person name="Sun C.-H."/>
            <person name="Wang B.-X."/>
        </authorList>
    </citation>
    <scope>NUCLEOTIDE SEQUENCE</scope>
</reference>
<keyword evidence="9 18" id="KW-0999">Mitochondrion inner membrane</keyword>
<dbReference type="InterPro" id="IPR050175">
    <property type="entry name" value="Complex_I_Subunit_2"/>
</dbReference>
<dbReference type="InterPro" id="IPR003917">
    <property type="entry name" value="NADH_UbQ_OxRdtase_chain2"/>
</dbReference>
<keyword evidence="16 18" id="KW-0472">Membrane</keyword>
<evidence type="ECO:0000256" key="11">
    <source>
        <dbReference type="ARBA" id="ARBA00022982"/>
    </source>
</evidence>
<evidence type="ECO:0000256" key="18">
    <source>
        <dbReference type="RuleBase" id="RU003403"/>
    </source>
</evidence>
<feature type="signal peptide" evidence="19">
    <location>
        <begin position="1"/>
        <end position="19"/>
    </location>
</feature>
<feature type="transmembrane region" description="Helical" evidence="18">
    <location>
        <begin position="82"/>
        <end position="107"/>
    </location>
</feature>
<keyword evidence="11 18" id="KW-0249">Electron transport</keyword>
<feature type="transmembrane region" description="Helical" evidence="18">
    <location>
        <begin position="190"/>
        <end position="209"/>
    </location>
</feature>
<organism evidence="21">
    <name type="scientific">Marilia sp. XG-2021</name>
    <dbReference type="NCBI Taxonomy" id="2996736"/>
    <lineage>
        <taxon>Eukaryota</taxon>
        <taxon>Metazoa</taxon>
        <taxon>Ecdysozoa</taxon>
        <taxon>Arthropoda</taxon>
        <taxon>Hexapoda</taxon>
        <taxon>Insecta</taxon>
        <taxon>Pterygota</taxon>
        <taxon>Neoptera</taxon>
        <taxon>Endopterygota</taxon>
        <taxon>Trichoptera</taxon>
        <taxon>Integripalpia</taxon>
        <taxon>Brevitentoria</taxon>
        <taxon>Leptoceroidea</taxon>
        <taxon>Odontoceridae</taxon>
        <taxon>Odontocerinae</taxon>
        <taxon>Marilia</taxon>
    </lineage>
</organism>
<keyword evidence="13 18" id="KW-0520">NAD</keyword>
<comment type="similarity">
    <text evidence="3 18">Belongs to the complex I subunit 2 family.</text>
</comment>
<keyword evidence="10 18" id="KW-1278">Translocase</keyword>
<evidence type="ECO:0000256" key="14">
    <source>
        <dbReference type="ARBA" id="ARBA00023075"/>
    </source>
</evidence>
<accession>A0A9E8LNY4</accession>